<evidence type="ECO:0000313" key="2">
    <source>
        <dbReference type="Proteomes" id="UP001066455"/>
    </source>
</evidence>
<organism evidence="1 2">
    <name type="scientific">Bacillus haynesii</name>
    <dbReference type="NCBI Taxonomy" id="1925021"/>
    <lineage>
        <taxon>Bacteria</taxon>
        <taxon>Bacillati</taxon>
        <taxon>Bacillota</taxon>
        <taxon>Bacilli</taxon>
        <taxon>Bacillales</taxon>
        <taxon>Bacillaceae</taxon>
        <taxon>Bacillus</taxon>
    </lineage>
</organism>
<name>A0AA90JA70_9BACI</name>
<gene>
    <name evidence="1" type="ORF">MOE73_10725</name>
</gene>
<dbReference type="AlphaFoldDB" id="A0AA90JA70"/>
<dbReference type="EMBL" id="JALAXI010000010">
    <property type="protein sequence ID" value="MCY9280536.1"/>
    <property type="molecule type" value="Genomic_DNA"/>
</dbReference>
<accession>A0AA90JA70</accession>
<reference evidence="1" key="1">
    <citation type="submission" date="2022-02" db="EMBL/GenBank/DDBJ databases">
        <title>Crop Bioprotection Bacillus Genome Sequencing.</title>
        <authorList>
            <person name="Dunlap C."/>
        </authorList>
    </citation>
    <scope>NUCLEOTIDE SEQUENCE</scope>
    <source>
        <strain evidence="1">T20C14</strain>
    </source>
</reference>
<proteinExistence type="predicted"/>
<dbReference type="Proteomes" id="UP001066455">
    <property type="component" value="Unassembled WGS sequence"/>
</dbReference>
<evidence type="ECO:0000313" key="1">
    <source>
        <dbReference type="EMBL" id="MCY9280536.1"/>
    </source>
</evidence>
<dbReference type="RefSeq" id="WP_268305333.1">
    <property type="nucleotide sequence ID" value="NZ_JALAJL010000002.1"/>
</dbReference>
<comment type="caution">
    <text evidence="1">The sequence shown here is derived from an EMBL/GenBank/DDBJ whole genome shotgun (WGS) entry which is preliminary data.</text>
</comment>
<sequence length="80" mass="9287">MRPLTGYSSLFGAPFYLDIRYDTISSFRREKGRVTRGDHLVVMNNGDREAFHYFSGCDPLESFIVAVRKLKKLPEDMMHV</sequence>
<protein>
    <submittedName>
        <fullName evidence="1">Uncharacterized protein</fullName>
    </submittedName>
</protein>